<sequence length="283" mass="30411">MRLAEWQLAMPLTLAFAAFFLAPLLILAAISTFDDDQLARVGFAQWIKFLGDPFYWRVVRDTLALGLMTVAATVLVGFPLALVFVEASPRWQRVLLFVIVLPLLTSVVVRTFAWIVILGQEGVINRTIMALGLSPAPLRLLQTEFGLILALTQIEMPLLLLPLLGVMSRLDPALGDASQALGASRWRTLFRVTLPLAVPGLVSGCLLVFASSTTAFISQSVIGGNRLVYLPLVIWQQSLVVYNWPLAAVAALTLLVSVSACVVAISALGRQIAGGRAAGVAHG</sequence>
<comment type="similarity">
    <text evidence="2">Belongs to the binding-protein-dependent transport system permease family. CysTW subfamily.</text>
</comment>
<dbReference type="EMBL" id="RJKX01000016">
    <property type="protein sequence ID" value="ROP83527.1"/>
    <property type="molecule type" value="Genomic_DNA"/>
</dbReference>
<dbReference type="PROSITE" id="PS50928">
    <property type="entry name" value="ABC_TM1"/>
    <property type="match status" value="1"/>
</dbReference>
<dbReference type="Pfam" id="PF00528">
    <property type="entry name" value="BPD_transp_1"/>
    <property type="match status" value="1"/>
</dbReference>
<gene>
    <name evidence="10" type="ORF">EDC65_4175</name>
</gene>
<feature type="transmembrane region" description="Helical" evidence="8">
    <location>
        <begin position="188"/>
        <end position="210"/>
    </location>
</feature>
<evidence type="ECO:0000313" key="10">
    <source>
        <dbReference type="EMBL" id="ROP83527.1"/>
    </source>
</evidence>
<comment type="caution">
    <text evidence="10">The sequence shown here is derived from an EMBL/GenBank/DDBJ whole genome shotgun (WGS) entry which is preliminary data.</text>
</comment>
<evidence type="ECO:0000256" key="2">
    <source>
        <dbReference type="ARBA" id="ARBA00007069"/>
    </source>
</evidence>
<feature type="transmembrane region" description="Helical" evidence="8">
    <location>
        <begin position="244"/>
        <end position="268"/>
    </location>
</feature>
<feature type="transmembrane region" description="Helical" evidence="8">
    <location>
        <begin position="94"/>
        <end position="117"/>
    </location>
</feature>
<keyword evidence="6 8" id="KW-1133">Transmembrane helix</keyword>
<evidence type="ECO:0000256" key="6">
    <source>
        <dbReference type="ARBA" id="ARBA00022989"/>
    </source>
</evidence>
<evidence type="ECO:0000256" key="5">
    <source>
        <dbReference type="ARBA" id="ARBA00022692"/>
    </source>
</evidence>
<dbReference type="Proteomes" id="UP000278222">
    <property type="component" value="Unassembled WGS sequence"/>
</dbReference>
<dbReference type="RefSeq" id="WP_197735679.1">
    <property type="nucleotide sequence ID" value="NZ_AP019700.1"/>
</dbReference>
<keyword evidence="7 8" id="KW-0472">Membrane</keyword>
<evidence type="ECO:0000256" key="8">
    <source>
        <dbReference type="RuleBase" id="RU363032"/>
    </source>
</evidence>
<dbReference type="PANTHER" id="PTHR42929">
    <property type="entry name" value="INNER MEMBRANE ABC TRANSPORTER PERMEASE PROTEIN YDCU-RELATED-RELATED"/>
    <property type="match status" value="1"/>
</dbReference>
<evidence type="ECO:0000259" key="9">
    <source>
        <dbReference type="PROSITE" id="PS50928"/>
    </source>
</evidence>
<reference evidence="10 11" key="1">
    <citation type="submission" date="2018-11" db="EMBL/GenBank/DDBJ databases">
        <title>Genomic Encyclopedia of Type Strains, Phase IV (KMG-IV): sequencing the most valuable type-strain genomes for metagenomic binning, comparative biology and taxonomic classification.</title>
        <authorList>
            <person name="Goeker M."/>
        </authorList>
    </citation>
    <scope>NUCLEOTIDE SEQUENCE [LARGE SCALE GENOMIC DNA]</scope>
    <source>
        <strain evidence="10 11">DSM 5900</strain>
    </source>
</reference>
<proteinExistence type="inferred from homology"/>
<feature type="transmembrane region" description="Helical" evidence="8">
    <location>
        <begin position="12"/>
        <end position="33"/>
    </location>
</feature>
<organism evidence="10 11">
    <name type="scientific">Stella humosa</name>
    <dbReference type="NCBI Taxonomy" id="94"/>
    <lineage>
        <taxon>Bacteria</taxon>
        <taxon>Pseudomonadati</taxon>
        <taxon>Pseudomonadota</taxon>
        <taxon>Alphaproteobacteria</taxon>
        <taxon>Rhodospirillales</taxon>
        <taxon>Stellaceae</taxon>
        <taxon>Stella</taxon>
    </lineage>
</organism>
<dbReference type="InterPro" id="IPR035906">
    <property type="entry name" value="MetI-like_sf"/>
</dbReference>
<protein>
    <submittedName>
        <fullName evidence="10">Putative spermidine/putrescine transport system permease protein</fullName>
    </submittedName>
</protein>
<dbReference type="InterPro" id="IPR000515">
    <property type="entry name" value="MetI-like"/>
</dbReference>
<evidence type="ECO:0000256" key="3">
    <source>
        <dbReference type="ARBA" id="ARBA00022448"/>
    </source>
</evidence>
<accession>A0A3N1KWB9</accession>
<keyword evidence="5 8" id="KW-0812">Transmembrane</keyword>
<name>A0A3N1KWB9_9PROT</name>
<evidence type="ECO:0000256" key="1">
    <source>
        <dbReference type="ARBA" id="ARBA00004651"/>
    </source>
</evidence>
<feature type="transmembrane region" description="Helical" evidence="8">
    <location>
        <begin position="63"/>
        <end position="85"/>
    </location>
</feature>
<dbReference type="CDD" id="cd06261">
    <property type="entry name" value="TM_PBP2"/>
    <property type="match status" value="1"/>
</dbReference>
<dbReference type="GO" id="GO:0005886">
    <property type="term" value="C:plasma membrane"/>
    <property type="evidence" value="ECO:0007669"/>
    <property type="project" value="UniProtKB-SubCell"/>
</dbReference>
<keyword evidence="4" id="KW-1003">Cell membrane</keyword>
<keyword evidence="11" id="KW-1185">Reference proteome</keyword>
<feature type="domain" description="ABC transmembrane type-1" evidence="9">
    <location>
        <begin position="59"/>
        <end position="267"/>
    </location>
</feature>
<dbReference type="PANTHER" id="PTHR42929:SF5">
    <property type="entry name" value="ABC TRANSPORTER PERMEASE PROTEIN"/>
    <property type="match status" value="1"/>
</dbReference>
<evidence type="ECO:0000256" key="7">
    <source>
        <dbReference type="ARBA" id="ARBA00023136"/>
    </source>
</evidence>
<dbReference type="SUPFAM" id="SSF161098">
    <property type="entry name" value="MetI-like"/>
    <property type="match status" value="1"/>
</dbReference>
<dbReference type="Gene3D" id="1.10.3720.10">
    <property type="entry name" value="MetI-like"/>
    <property type="match status" value="1"/>
</dbReference>
<dbReference type="AlphaFoldDB" id="A0A3N1KWB9"/>
<evidence type="ECO:0000313" key="11">
    <source>
        <dbReference type="Proteomes" id="UP000278222"/>
    </source>
</evidence>
<keyword evidence="3 8" id="KW-0813">Transport</keyword>
<dbReference type="GO" id="GO:0055085">
    <property type="term" value="P:transmembrane transport"/>
    <property type="evidence" value="ECO:0007669"/>
    <property type="project" value="InterPro"/>
</dbReference>
<feature type="transmembrane region" description="Helical" evidence="8">
    <location>
        <begin position="145"/>
        <end position="167"/>
    </location>
</feature>
<comment type="subcellular location">
    <subcellularLocation>
        <location evidence="1 8">Cell membrane</location>
        <topology evidence="1 8">Multi-pass membrane protein</topology>
    </subcellularLocation>
</comment>
<evidence type="ECO:0000256" key="4">
    <source>
        <dbReference type="ARBA" id="ARBA00022475"/>
    </source>
</evidence>